<evidence type="ECO:0000259" key="3">
    <source>
        <dbReference type="PROSITE" id="PS51304"/>
    </source>
</evidence>
<dbReference type="Proteomes" id="UP000824219">
    <property type="component" value="Linkage Group LG26"/>
</dbReference>
<dbReference type="PANTHER" id="PTHR31594">
    <property type="entry name" value="AIG1-TYPE G DOMAIN-CONTAINING PROTEIN"/>
    <property type="match status" value="1"/>
</dbReference>
<evidence type="ECO:0000313" key="4">
    <source>
        <dbReference type="EMBL" id="KAG7315939.1"/>
    </source>
</evidence>
<evidence type="ECO:0000313" key="5">
    <source>
        <dbReference type="Proteomes" id="UP000824219"/>
    </source>
</evidence>
<feature type="domain" description="Galectin" evidence="3">
    <location>
        <begin position="1588"/>
        <end position="1724"/>
    </location>
</feature>
<dbReference type="SUPFAM" id="SSF49899">
    <property type="entry name" value="Concanavalin A-like lectins/glucanases"/>
    <property type="match status" value="3"/>
</dbReference>
<dbReference type="InterPro" id="IPR056072">
    <property type="entry name" value="SNTX_MACPF/CDC-like_dom"/>
</dbReference>
<dbReference type="InterPro" id="IPR013320">
    <property type="entry name" value="ConA-like_dom_sf"/>
</dbReference>
<sequence length="1733" mass="195958">MRRRKSPTNDAIIDVNYINPFKGVTLWNKNALLENLDVHKEPKTHLKFAASDSHSAKANLLDVNASLKASFLSGLVEVGGSAKYLQDTKSSEHQSRVTMQYSQTTKFEQLTMNELGNITYPQVFEQKTATHVITAVLYGVHVFMVFDYIKAENENKQEIQGNLHAVVKKIPNISINGQASLNLNGDEQKMAENISVTFYGDIELEETPTTYKEVLEVYKKVPALMKQQQDNGVPLTVWLYPLNLLDDKAAKLEREINLSLVYQIESLLEELSEIERKCNDLINRPITDDFPDVKNRLLKFQALHRNYTSSFQKSLCRVLPAIRCEKEETADKALWDILNTHYTSPFNAINMNNWLDDITTELQILSSCTNGLKDVRIVKSSGSLVSLFLDVDMVVCLSFTSMKYDDTYLAALQDLENSEVFTKLGQKSERDIILQAAQPWFNSDISARMKQNLSLFTSFSKANKNEKGVKFIIASISDPCNPGISIRLYQNGLLTDPKFQPVSKPPKPVVKTSIGKVTLNLSKSPTGETVHFRVEYRMTPSNDSATDAEEWTVIDTSNTENTFSLTGLQPKEQYWVRYRAVSNVGVSEASDSVPFTINGKLTVTLDQICNDLIKRQITDDFPDLKDRLLKEIKYACDHVMFRDNIVYVKLTGRDSGKTSYDSITKRESEKTGPRYLHDIALNLKRAKDSVVLNSREKEIWGNEERAPRGPFNEGAAFDNIMVIKPEFYKVIMNVLKYCKFKHHIPVNTVTTLHIKGDVFMNTFAITESFLFSCRSLAEMDSIYMEIAALGRTLYPGMLYDCRRDSFIPGVTLWDKNALRDDLDVHQKPKTHLNFAASDSLSNKANLLDINASLKASFLCGLVEVGGSAKYLLDTKSSTRQCRVTMQYSQTTKFEQLTMKELGNITYPQVFDQKTATHVVTAVLYGAQVFMVFDYTSAENENKQEIEGNLHAMVKKIPTISIEGQASLTMNENEKKMSENISVTFYGDIELNENPTTYKEALEVYKKVPALMKQQGKGVPLTVWLYPLNLLDDKAAKLVREISLSVMYKTETVLEEINEMERVCNDLIKRQITEDFPDLKDRLLKFQALHKNYTSSFKNALFRVLPAIRGGTQEGKALEDILKIHYTSPFNASNMNKWLDGITSELNILSSYTSGLKDLIVKSSGSFNSICFHPDVDAVVCLSFTSLNDEDSYLAALQDSENSEGFTMSGQTSKRDLILQKAQPWFTSPDNSARMRQNVSLFTTFLEANKNEKKFKFIIASIPDSNNPGISIRLYQNGSLTDPKFQPVSKPPKPVVETGDGKVTLKLSKSPTGETVRFRVEYRMRSSTDSAEDVEKWTVIDTSDTQNTFTLTGLQATEQYWVRFRAVSNVGVSEASDSVPFTFRGKLIVTVDQWNFSTPMLINKLRTKILNRPSDGPHPVCKPNKPYLESIPGGLRPGMALFFQGLVPKDFTRFEINLQTTPKYLHDIALHFNPRVDCVALYTCRNGSWEHPQWASGNPFVQGAAFDIILVIKQECYEVMVNGLEYCTFQHRIPVDTVTTLHIRGDVFMNTFTITEKFSTPMLINKLRTKILNSPSDGPHPVCKPNKAYLESIPGGLRPGMALFFQGLVPKDFKRFEINLQTTPKYLHDIALHFNPRVDCVALYTCRNGSWEHPQWASGNPFVQGTIFDIILVIKQECYEVMVNGLEYCTFQHRIPVDTVTTLDIRGDVFMDTIAITEVDDVNLKVSMISPANI</sequence>
<protein>
    <submittedName>
        <fullName evidence="4">Uncharacterized protein</fullName>
    </submittedName>
</protein>
<dbReference type="Pfam" id="PF18078">
    <property type="entry name" value="Thioredoxin_11"/>
    <property type="match status" value="2"/>
</dbReference>
<evidence type="ECO:0000259" key="2">
    <source>
        <dbReference type="PROSITE" id="PS50853"/>
    </source>
</evidence>
<dbReference type="PANTHER" id="PTHR31594:SF11">
    <property type="entry name" value="NEOVERRUCOTOXIN SUBUNIT ALPHA-LIKE ISOFORM X1-RELATED"/>
    <property type="match status" value="1"/>
</dbReference>
<dbReference type="SMART" id="SM00276">
    <property type="entry name" value="GLECT"/>
    <property type="match status" value="3"/>
</dbReference>
<comment type="caution">
    <text evidence="4">The sequence shown here is derived from an EMBL/GenBank/DDBJ whole genome shotgun (WGS) entry which is preliminary data.</text>
</comment>
<dbReference type="GO" id="GO:0030246">
    <property type="term" value="F:carbohydrate binding"/>
    <property type="evidence" value="ECO:0007669"/>
    <property type="project" value="UniProtKB-KW"/>
</dbReference>
<dbReference type="EMBL" id="JAHKSW010000026">
    <property type="protein sequence ID" value="KAG7315939.1"/>
    <property type="molecule type" value="Genomic_DNA"/>
</dbReference>
<dbReference type="InterPro" id="IPR052090">
    <property type="entry name" value="Cytolytic_pore-forming_toxin"/>
</dbReference>
<accession>A0A9D3N4R1</accession>
<evidence type="ECO:0000256" key="1">
    <source>
        <dbReference type="ARBA" id="ARBA00022734"/>
    </source>
</evidence>
<dbReference type="Gene3D" id="2.60.40.10">
    <property type="entry name" value="Immunoglobulins"/>
    <property type="match status" value="2"/>
</dbReference>
<feature type="domain" description="Fibronectin type-III" evidence="2">
    <location>
        <begin position="1287"/>
        <end position="1385"/>
    </location>
</feature>
<dbReference type="Gene3D" id="2.60.120.200">
    <property type="match status" value="3"/>
</dbReference>
<dbReference type="SMART" id="SM00908">
    <property type="entry name" value="Gal-bind_lectin"/>
    <property type="match status" value="3"/>
</dbReference>
<dbReference type="Pfam" id="PF00337">
    <property type="entry name" value="Gal-bind_lectin"/>
    <property type="match status" value="3"/>
</dbReference>
<gene>
    <name evidence="4" type="ORF">KOW79_020805</name>
</gene>
<dbReference type="InterPro" id="IPR048997">
    <property type="entry name" value="Stonustoxin-like_helical"/>
</dbReference>
<dbReference type="InterPro" id="IPR003961">
    <property type="entry name" value="FN3_dom"/>
</dbReference>
<dbReference type="Pfam" id="PF21109">
    <property type="entry name" value="Stonustoxin_helical"/>
    <property type="match status" value="2"/>
</dbReference>
<keyword evidence="5" id="KW-1185">Reference proteome</keyword>
<proteinExistence type="predicted"/>
<dbReference type="OrthoDB" id="8954335at2759"/>
<dbReference type="Pfam" id="PF00041">
    <property type="entry name" value="fn3"/>
    <property type="match status" value="2"/>
</dbReference>
<dbReference type="InterPro" id="IPR013783">
    <property type="entry name" value="Ig-like_fold"/>
</dbReference>
<feature type="domain" description="Galectin" evidence="3">
    <location>
        <begin position="616"/>
        <end position="772"/>
    </location>
</feature>
<dbReference type="CDD" id="cd00070">
    <property type="entry name" value="GLECT"/>
    <property type="match status" value="2"/>
</dbReference>
<name>A0A9D3N4R1_9TELE</name>
<reference evidence="4 5" key="1">
    <citation type="submission" date="2021-06" db="EMBL/GenBank/DDBJ databases">
        <title>Chromosome-level genome assembly of the red-tail catfish (Hemibagrus wyckioides).</title>
        <authorList>
            <person name="Shao F."/>
        </authorList>
    </citation>
    <scope>NUCLEOTIDE SEQUENCE [LARGE SCALE GENOMIC DNA]</scope>
    <source>
        <strain evidence="4">EC202008001</strain>
        <tissue evidence="4">Blood</tissue>
    </source>
</reference>
<keyword evidence="1" id="KW-0430">Lectin</keyword>
<dbReference type="PROSITE" id="PS51304">
    <property type="entry name" value="GALECTIN"/>
    <property type="match status" value="3"/>
</dbReference>
<feature type="domain" description="Galectin" evidence="3">
    <location>
        <begin position="1426"/>
        <end position="1554"/>
    </location>
</feature>
<dbReference type="InterPro" id="IPR040581">
    <property type="entry name" value="Thioredoxin_11"/>
</dbReference>
<dbReference type="PROSITE" id="PS50853">
    <property type="entry name" value="FN3"/>
    <property type="match status" value="2"/>
</dbReference>
<dbReference type="SUPFAM" id="SSF49265">
    <property type="entry name" value="Fibronectin type III"/>
    <property type="match status" value="1"/>
</dbReference>
<dbReference type="CDD" id="cd00063">
    <property type="entry name" value="FN3"/>
    <property type="match status" value="2"/>
</dbReference>
<dbReference type="InterPro" id="IPR036116">
    <property type="entry name" value="FN3_sf"/>
</dbReference>
<dbReference type="SMART" id="SM00060">
    <property type="entry name" value="FN3"/>
    <property type="match status" value="2"/>
</dbReference>
<dbReference type="Pfam" id="PF24674">
    <property type="entry name" value="MACPF_SNTX"/>
    <property type="match status" value="2"/>
</dbReference>
<organism evidence="4 5">
    <name type="scientific">Hemibagrus wyckioides</name>
    <dbReference type="NCBI Taxonomy" id="337641"/>
    <lineage>
        <taxon>Eukaryota</taxon>
        <taxon>Metazoa</taxon>
        <taxon>Chordata</taxon>
        <taxon>Craniata</taxon>
        <taxon>Vertebrata</taxon>
        <taxon>Euteleostomi</taxon>
        <taxon>Actinopterygii</taxon>
        <taxon>Neopterygii</taxon>
        <taxon>Teleostei</taxon>
        <taxon>Ostariophysi</taxon>
        <taxon>Siluriformes</taxon>
        <taxon>Bagridae</taxon>
        <taxon>Hemibagrus</taxon>
    </lineage>
</organism>
<dbReference type="InterPro" id="IPR001079">
    <property type="entry name" value="Galectin_CRD"/>
</dbReference>
<feature type="domain" description="Fibronectin type-III" evidence="2">
    <location>
        <begin position="505"/>
        <end position="600"/>
    </location>
</feature>